<dbReference type="EMBL" id="JAYLVJ010000073">
    <property type="protein sequence ID" value="MEO1759307.1"/>
    <property type="molecule type" value="Genomic_DNA"/>
</dbReference>
<comment type="caution">
    <text evidence="1">The sequence shown here is derived from an EMBL/GenBank/DDBJ whole genome shotgun (WGS) entry which is preliminary data.</text>
</comment>
<organism evidence="1 2">
    <name type="scientific">Paraburkholderia caribensis</name>
    <dbReference type="NCBI Taxonomy" id="75105"/>
    <lineage>
        <taxon>Bacteria</taxon>
        <taxon>Pseudomonadati</taxon>
        <taxon>Pseudomonadota</taxon>
        <taxon>Betaproteobacteria</taxon>
        <taxon>Burkholderiales</taxon>
        <taxon>Burkholderiaceae</taxon>
        <taxon>Paraburkholderia</taxon>
    </lineage>
</organism>
<sequence>MSVHIEPDLPGNSESSHMMWLASAYADAARVLVESMLANSFSQHHPNVRVILHLCRHALELFLKGAIGLSTGVVPRGTHRLAELFARYKVLYPSSKYHFRFPFPDQLFFTDDMFPETIEPFHRTHDQRFRYPSDAKGTPFDGFDSFDLHVQAEAITNFWQRLHLIATRLAWNDTFDT</sequence>
<evidence type="ECO:0000313" key="1">
    <source>
        <dbReference type="EMBL" id="MEO1759307.1"/>
    </source>
</evidence>
<evidence type="ECO:0000313" key="2">
    <source>
        <dbReference type="Proteomes" id="UP001462961"/>
    </source>
</evidence>
<gene>
    <name evidence="1" type="ORF">VOI32_36055</name>
</gene>
<proteinExistence type="predicted"/>
<protein>
    <recommendedName>
        <fullName evidence="3">HEPN domain-containing protein</fullName>
    </recommendedName>
</protein>
<accession>A0ABV0EAV2</accession>
<keyword evidence="2" id="KW-1185">Reference proteome</keyword>
<reference evidence="1 2" key="1">
    <citation type="submission" date="2024-01" db="EMBL/GenBank/DDBJ databases">
        <title>The diversity of rhizobia nodulating Mimosa spp. in eleven states of Brazil covering several biomes is determined by host plant, location, and edaphic factors.</title>
        <authorList>
            <person name="Rouws L."/>
            <person name="Barauna A."/>
            <person name="Beukes C."/>
            <person name="De Faria S.M."/>
            <person name="Gross E."/>
            <person name="Dos Reis Junior F.B."/>
            <person name="Simon M."/>
            <person name="Maluk M."/>
            <person name="Odee D.W."/>
            <person name="Kenicer G."/>
            <person name="Young J.P.W."/>
            <person name="Reis V.M."/>
            <person name="Zilli J."/>
            <person name="James E.K."/>
        </authorList>
    </citation>
    <scope>NUCLEOTIDE SEQUENCE [LARGE SCALE GENOMIC DNA]</scope>
    <source>
        <strain evidence="1 2">JHI1651</strain>
    </source>
</reference>
<name>A0ABV0EAV2_9BURK</name>
<dbReference type="Proteomes" id="UP001462961">
    <property type="component" value="Unassembled WGS sequence"/>
</dbReference>
<evidence type="ECO:0008006" key="3">
    <source>
        <dbReference type="Google" id="ProtNLM"/>
    </source>
</evidence>
<dbReference type="RefSeq" id="WP_342925655.1">
    <property type="nucleotide sequence ID" value="NZ_JAYLVJ010000073.1"/>
</dbReference>